<protein>
    <submittedName>
        <fullName evidence="4">Uncharacterized protein</fullName>
    </submittedName>
</protein>
<dbReference type="Pfam" id="PF01670">
    <property type="entry name" value="Glyco_hydro_12"/>
    <property type="match status" value="1"/>
</dbReference>
<accession>A0ABR3WIN6</accession>
<comment type="similarity">
    <text evidence="1 2">Belongs to the glycosyl hydrolase 12 (cellulase H) family.</text>
</comment>
<reference evidence="4 5" key="1">
    <citation type="journal article" date="2024" name="Commun. Biol.">
        <title>Comparative genomic analysis of thermophilic fungi reveals convergent evolutionary adaptations and gene losses.</title>
        <authorList>
            <person name="Steindorff A.S."/>
            <person name="Aguilar-Pontes M.V."/>
            <person name="Robinson A.J."/>
            <person name="Andreopoulos B."/>
            <person name="LaButti K."/>
            <person name="Kuo A."/>
            <person name="Mondo S."/>
            <person name="Riley R."/>
            <person name="Otillar R."/>
            <person name="Haridas S."/>
            <person name="Lipzen A."/>
            <person name="Grimwood J."/>
            <person name="Schmutz J."/>
            <person name="Clum A."/>
            <person name="Reid I.D."/>
            <person name="Moisan M.C."/>
            <person name="Butler G."/>
            <person name="Nguyen T.T.M."/>
            <person name="Dewar K."/>
            <person name="Conant G."/>
            <person name="Drula E."/>
            <person name="Henrissat B."/>
            <person name="Hansel C."/>
            <person name="Singer S."/>
            <person name="Hutchinson M.I."/>
            <person name="de Vries R.P."/>
            <person name="Natvig D.O."/>
            <person name="Powell A.J."/>
            <person name="Tsang A."/>
            <person name="Grigoriev I.V."/>
        </authorList>
    </citation>
    <scope>NUCLEOTIDE SEQUENCE [LARGE SCALE GENOMIC DNA]</scope>
    <source>
        <strain evidence="4 5">ATCC 24622</strain>
    </source>
</reference>
<keyword evidence="2" id="KW-0119">Carbohydrate metabolism</keyword>
<dbReference type="PANTHER" id="PTHR34002">
    <property type="entry name" value="BLR1656 PROTEIN"/>
    <property type="match status" value="1"/>
</dbReference>
<evidence type="ECO:0000256" key="3">
    <source>
        <dbReference type="SAM" id="Phobius"/>
    </source>
</evidence>
<feature type="transmembrane region" description="Helical" evidence="3">
    <location>
        <begin position="6"/>
        <end position="26"/>
    </location>
</feature>
<evidence type="ECO:0000256" key="2">
    <source>
        <dbReference type="RuleBase" id="RU361163"/>
    </source>
</evidence>
<dbReference type="InterPro" id="IPR013320">
    <property type="entry name" value="ConA-like_dom_sf"/>
</dbReference>
<comment type="caution">
    <text evidence="4">The sequence shown here is derived from an EMBL/GenBank/DDBJ whole genome shotgun (WGS) entry which is preliminary data.</text>
</comment>
<dbReference type="InterPro" id="IPR002594">
    <property type="entry name" value="GH12"/>
</dbReference>
<proteinExistence type="inferred from homology"/>
<evidence type="ECO:0000256" key="1">
    <source>
        <dbReference type="ARBA" id="ARBA00005519"/>
    </source>
</evidence>
<evidence type="ECO:0000313" key="4">
    <source>
        <dbReference type="EMBL" id="KAL1862689.1"/>
    </source>
</evidence>
<organism evidence="4 5">
    <name type="scientific">Phialemonium thermophilum</name>
    <dbReference type="NCBI Taxonomy" id="223376"/>
    <lineage>
        <taxon>Eukaryota</taxon>
        <taxon>Fungi</taxon>
        <taxon>Dikarya</taxon>
        <taxon>Ascomycota</taxon>
        <taxon>Pezizomycotina</taxon>
        <taxon>Sordariomycetes</taxon>
        <taxon>Sordariomycetidae</taxon>
        <taxon>Cephalothecales</taxon>
        <taxon>Cephalothecaceae</taxon>
        <taxon>Phialemonium</taxon>
    </lineage>
</organism>
<keyword evidence="2" id="KW-0378">Hydrolase</keyword>
<dbReference type="Proteomes" id="UP001586593">
    <property type="component" value="Unassembled WGS sequence"/>
</dbReference>
<evidence type="ECO:0000313" key="5">
    <source>
        <dbReference type="Proteomes" id="UP001586593"/>
    </source>
</evidence>
<keyword evidence="2" id="KW-0326">Glycosidase</keyword>
<keyword evidence="3" id="KW-0472">Membrane</keyword>
<keyword evidence="2" id="KW-0624">Polysaccharide degradation</keyword>
<dbReference type="SUPFAM" id="SSF49899">
    <property type="entry name" value="Concanavalin A-like lectins/glucanases"/>
    <property type="match status" value="1"/>
</dbReference>
<dbReference type="EMBL" id="JAZHXJ010000388">
    <property type="protein sequence ID" value="KAL1862689.1"/>
    <property type="molecule type" value="Genomic_DNA"/>
</dbReference>
<keyword evidence="3" id="KW-0812">Transmembrane</keyword>
<name>A0ABR3WIN6_9PEZI</name>
<sequence length="312" mass="33443">MTIRFLVNFGLLAIPIGTTLGVLFGIQSHRQATGQAPLFVDNGVSTDTYCQKSYGISPPAKGLEYTLNPNQWGWTEGTPGSLCMNVTTFHNKTYPTSTTAPPFSVTWKYPPGPEDAPVHAFPNIRVDSPLLPVSLDSLQSINVDIAWSYAVGNRSASSTDVAKLTDSSLNANVAIDMFMDSDKTKAGDSAKAGYEVMVWLADFGAATQPIGLAQGAVATEIVNGTTFSLYGGQNSANQLYVLTWVAQDPVEKLNTDISPLIKRILATSNDKFPKSSDYLGYIGLGSETLWAQDFVTFDVPKLAVDIHTSASA</sequence>
<dbReference type="PANTHER" id="PTHR34002:SF9">
    <property type="entry name" value="XYLOGLUCAN-SPECIFIC ENDO-BETA-1,4-GLUCANASE A"/>
    <property type="match status" value="1"/>
</dbReference>
<keyword evidence="3" id="KW-1133">Transmembrane helix</keyword>
<keyword evidence="5" id="KW-1185">Reference proteome</keyword>
<gene>
    <name evidence="4" type="ORF">VTK73DRAFT_6692</name>
</gene>
<dbReference type="InterPro" id="IPR013319">
    <property type="entry name" value="GH11/12"/>
</dbReference>
<dbReference type="Gene3D" id="2.60.120.180">
    <property type="match status" value="1"/>
</dbReference>